<reference evidence="2 3" key="1">
    <citation type="journal article" date="2018" name="Nat. Ecol. Evol.">
        <title>Pezizomycetes genomes reveal the molecular basis of ectomycorrhizal truffle lifestyle.</title>
        <authorList>
            <person name="Murat C."/>
            <person name="Payen T."/>
            <person name="Noel B."/>
            <person name="Kuo A."/>
            <person name="Morin E."/>
            <person name="Chen J."/>
            <person name="Kohler A."/>
            <person name="Krizsan K."/>
            <person name="Balestrini R."/>
            <person name="Da Silva C."/>
            <person name="Montanini B."/>
            <person name="Hainaut M."/>
            <person name="Levati E."/>
            <person name="Barry K.W."/>
            <person name="Belfiori B."/>
            <person name="Cichocki N."/>
            <person name="Clum A."/>
            <person name="Dockter R.B."/>
            <person name="Fauchery L."/>
            <person name="Guy J."/>
            <person name="Iotti M."/>
            <person name="Le Tacon F."/>
            <person name="Lindquist E.A."/>
            <person name="Lipzen A."/>
            <person name="Malagnac F."/>
            <person name="Mello A."/>
            <person name="Molinier V."/>
            <person name="Miyauchi S."/>
            <person name="Poulain J."/>
            <person name="Riccioni C."/>
            <person name="Rubini A."/>
            <person name="Sitrit Y."/>
            <person name="Splivallo R."/>
            <person name="Traeger S."/>
            <person name="Wang M."/>
            <person name="Zifcakova L."/>
            <person name="Wipf D."/>
            <person name="Zambonelli A."/>
            <person name="Paolocci F."/>
            <person name="Nowrousian M."/>
            <person name="Ottonello S."/>
            <person name="Baldrian P."/>
            <person name="Spatafora J.W."/>
            <person name="Henrissat B."/>
            <person name="Nagy L.G."/>
            <person name="Aury J.M."/>
            <person name="Wincker P."/>
            <person name="Grigoriev I.V."/>
            <person name="Bonfante P."/>
            <person name="Martin F.M."/>
        </authorList>
    </citation>
    <scope>NUCLEOTIDE SEQUENCE [LARGE SCALE GENOMIC DNA]</scope>
    <source>
        <strain evidence="2 3">RN42</strain>
    </source>
</reference>
<name>A0A3N4INZ8_ASCIM</name>
<sequence length="525" mass="60264">MASTGKASIYNLPAELRLQILASVDSYDTLCLAISTFPEFVFLELFSKFPKGVLLSLLHKEMEGQEENKRAGNSIVVHALQLACMPIYGIDSTPREIASEVSIFLQEVRAVRQHKTAKEEAEFWLQRLENVQERVENLGPSSLFRLTEGTLSFLLKKHQIANQLLLHFSVDTLAEVPDQRSSVCLFSFYPTNPGSAEEESSARPYSRSFSSVETDNVSHSERTRILLAIYGLYFAVDITRLTPRGLDYDSWDALDSELTYIVWDAYDNIWQLEAISAVYSYLVSRLAGPLLQLRDKWLAEAKEDDDFLQEYPFLSSILHPKGSPLFRYEGHFEYSFLSSELLQYGVEGLLQRYAETHPGEGEPARKRPRPSETANMKPTSWPSPNAVKLLLETPRSYFARLEDIRLLKLLAPVFCCEIYGDVENSFRGETDMLRRAEKICGDRTEDLEAYCPMKRIAYANWWGFTDVLVARREQGLDNFEEIAWWRPSPFSETTSETEVRYDLAIWDEWRLQSWGFKQPIVGKPN</sequence>
<proteinExistence type="predicted"/>
<gene>
    <name evidence="2" type="ORF">BJ508DRAFT_321059</name>
</gene>
<organism evidence="2 3">
    <name type="scientific">Ascobolus immersus RN42</name>
    <dbReference type="NCBI Taxonomy" id="1160509"/>
    <lineage>
        <taxon>Eukaryota</taxon>
        <taxon>Fungi</taxon>
        <taxon>Dikarya</taxon>
        <taxon>Ascomycota</taxon>
        <taxon>Pezizomycotina</taxon>
        <taxon>Pezizomycetes</taxon>
        <taxon>Pezizales</taxon>
        <taxon>Ascobolaceae</taxon>
        <taxon>Ascobolus</taxon>
    </lineage>
</organism>
<dbReference type="AlphaFoldDB" id="A0A3N4INZ8"/>
<feature type="region of interest" description="Disordered" evidence="1">
    <location>
        <begin position="357"/>
        <end position="379"/>
    </location>
</feature>
<protein>
    <submittedName>
        <fullName evidence="2">Uncharacterized protein</fullName>
    </submittedName>
</protein>
<dbReference type="EMBL" id="ML119647">
    <property type="protein sequence ID" value="RPA87167.1"/>
    <property type="molecule type" value="Genomic_DNA"/>
</dbReference>
<keyword evidence="3" id="KW-1185">Reference proteome</keyword>
<evidence type="ECO:0000313" key="3">
    <source>
        <dbReference type="Proteomes" id="UP000275078"/>
    </source>
</evidence>
<dbReference type="Proteomes" id="UP000275078">
    <property type="component" value="Unassembled WGS sequence"/>
</dbReference>
<evidence type="ECO:0000313" key="2">
    <source>
        <dbReference type="EMBL" id="RPA87167.1"/>
    </source>
</evidence>
<accession>A0A3N4INZ8</accession>
<evidence type="ECO:0000256" key="1">
    <source>
        <dbReference type="SAM" id="MobiDB-lite"/>
    </source>
</evidence>